<protein>
    <recommendedName>
        <fullName evidence="1">Ig-like domain-containing protein</fullName>
    </recommendedName>
</protein>
<evidence type="ECO:0000259" key="1">
    <source>
        <dbReference type="PROSITE" id="PS50835"/>
    </source>
</evidence>
<proteinExistence type="predicted"/>
<dbReference type="SUPFAM" id="SSF48726">
    <property type="entry name" value="Immunoglobulin"/>
    <property type="match status" value="2"/>
</dbReference>
<dbReference type="PANTHER" id="PTHR21063">
    <property type="entry name" value="LFA-3"/>
    <property type="match status" value="1"/>
</dbReference>
<accession>A0A9W7WAL4</accession>
<dbReference type="PROSITE" id="PS50835">
    <property type="entry name" value="IG_LIKE"/>
    <property type="match status" value="2"/>
</dbReference>
<dbReference type="EMBL" id="JAFHDT010000025">
    <property type="protein sequence ID" value="KAI7791088.1"/>
    <property type="molecule type" value="Genomic_DNA"/>
</dbReference>
<evidence type="ECO:0000313" key="3">
    <source>
        <dbReference type="Proteomes" id="UP001059041"/>
    </source>
</evidence>
<gene>
    <name evidence="2" type="ORF">IRJ41_009137</name>
</gene>
<dbReference type="AlphaFoldDB" id="A0A9W7WAL4"/>
<name>A0A9W7WAL4_TRIRA</name>
<feature type="domain" description="Ig-like" evidence="1">
    <location>
        <begin position="329"/>
        <end position="412"/>
    </location>
</feature>
<comment type="caution">
    <text evidence="2">The sequence shown here is derived from an EMBL/GenBank/DDBJ whole genome shotgun (WGS) entry which is preliminary data.</text>
</comment>
<feature type="domain" description="Ig-like" evidence="1">
    <location>
        <begin position="134"/>
        <end position="216"/>
    </location>
</feature>
<sequence length="421" mass="47322">MRSRQLSSRTPPFRHAPTCRHAHQCEHKQALARSLWESETGKTLRSLAPNCRGVRAFPVNQGSSRGHDTDALIILDELLLRCTKFIAGKFEMKVHMKNVKWIMVLFFLRAFGDVSCDGVMTVMDDIHIPNIPDPKISRDFPACKKVSSPKCLVACSVPSVARGQLSWYNENVSLSSLTVSDLVTRLYLEVEYHDKNNYSCVVSSSGKTKTSYLDVASSCQSCPKREIPEPASEGDSVILPTNLTEVQYEDHVMWLYENRLIAELFENVSACYDCQDKRFINRLQLDSQTGCLTVTNISKIHTGTIKLLITNGKHQECHRFNVTVYDPLPIPIITKDSTQCSSASKCVLLCSVLNVSDVTLSWYNGSRLNSSINVSDLKSNFLCLEVKYQDRNNYSCVVNNFFTNKTTPLNISEFCKGMTAV</sequence>
<organism evidence="2 3">
    <name type="scientific">Triplophysa rosa</name>
    <name type="common">Cave loach</name>
    <dbReference type="NCBI Taxonomy" id="992332"/>
    <lineage>
        <taxon>Eukaryota</taxon>
        <taxon>Metazoa</taxon>
        <taxon>Chordata</taxon>
        <taxon>Craniata</taxon>
        <taxon>Vertebrata</taxon>
        <taxon>Euteleostomi</taxon>
        <taxon>Actinopterygii</taxon>
        <taxon>Neopterygii</taxon>
        <taxon>Teleostei</taxon>
        <taxon>Ostariophysi</taxon>
        <taxon>Cypriniformes</taxon>
        <taxon>Nemacheilidae</taxon>
        <taxon>Triplophysa</taxon>
    </lineage>
</organism>
<keyword evidence="3" id="KW-1185">Reference proteome</keyword>
<dbReference type="Proteomes" id="UP001059041">
    <property type="component" value="Linkage Group LG25"/>
</dbReference>
<dbReference type="PANTHER" id="PTHR21063:SF4">
    <property type="entry name" value="CD48 ANTIGEN-RELATED"/>
    <property type="match status" value="1"/>
</dbReference>
<dbReference type="Gene3D" id="2.60.40.10">
    <property type="entry name" value="Immunoglobulins"/>
    <property type="match status" value="2"/>
</dbReference>
<dbReference type="InterPro" id="IPR007110">
    <property type="entry name" value="Ig-like_dom"/>
</dbReference>
<reference evidence="2" key="1">
    <citation type="submission" date="2021-02" db="EMBL/GenBank/DDBJ databases">
        <title>Comparative genomics reveals that relaxation of natural selection precedes convergent phenotypic evolution of cavefish.</title>
        <authorList>
            <person name="Peng Z."/>
        </authorList>
    </citation>
    <scope>NUCLEOTIDE SEQUENCE</scope>
    <source>
        <tissue evidence="2">Muscle</tissue>
    </source>
</reference>
<evidence type="ECO:0000313" key="2">
    <source>
        <dbReference type="EMBL" id="KAI7791088.1"/>
    </source>
</evidence>
<dbReference type="InterPro" id="IPR036179">
    <property type="entry name" value="Ig-like_dom_sf"/>
</dbReference>
<dbReference type="InterPro" id="IPR013783">
    <property type="entry name" value="Ig-like_fold"/>
</dbReference>